<dbReference type="PANTHER" id="PTHR34203">
    <property type="entry name" value="METHYLTRANSFERASE, FKBM FAMILY PROTEIN"/>
    <property type="match status" value="1"/>
</dbReference>
<dbReference type="EMBL" id="LUUK01000168">
    <property type="protein sequence ID" value="OAI18418.1"/>
    <property type="molecule type" value="Genomic_DNA"/>
</dbReference>
<proteinExistence type="predicted"/>
<dbReference type="InterPro" id="IPR006342">
    <property type="entry name" value="FkbM_mtfrase"/>
</dbReference>
<dbReference type="InterPro" id="IPR052514">
    <property type="entry name" value="SAM-dependent_MTase"/>
</dbReference>
<dbReference type="OrthoDB" id="483152at2"/>
<dbReference type="NCBIfam" id="TIGR01444">
    <property type="entry name" value="fkbM_fam"/>
    <property type="match status" value="1"/>
</dbReference>
<evidence type="ECO:0000313" key="2">
    <source>
        <dbReference type="EMBL" id="OAI18418.1"/>
    </source>
</evidence>
<keyword evidence="3" id="KW-1185">Reference proteome</keyword>
<dbReference type="SUPFAM" id="SSF53335">
    <property type="entry name" value="S-adenosyl-L-methionine-dependent methyltransferases"/>
    <property type="match status" value="1"/>
</dbReference>
<dbReference type="STRING" id="702114.A1355_05865"/>
<protein>
    <recommendedName>
        <fullName evidence="1">Methyltransferase FkbM domain-containing protein</fullName>
    </recommendedName>
</protein>
<dbReference type="RefSeq" id="WP_064028607.1">
    <property type="nucleotide sequence ID" value="NZ_LUUK01000168.1"/>
</dbReference>
<evidence type="ECO:0000313" key="3">
    <source>
        <dbReference type="Proteomes" id="UP000077628"/>
    </source>
</evidence>
<sequence length="266" mass="30237">MSGKIMDFYNWARPWRERFGIWHGLKIAMVMRKALWSLPANSEVVVKVPGISKPITLRAGTSDPEVFMQIFKELQADFPIFGEPRVIVDAGANIGLASVVFAHRFPRAEILALEIDRQNFELLRRNTADYPNVKAVLKGLWSKKTDIFVTNPGAESWAFQVSEQSVSDGRSISALGVKDILEEYSYARIDLLKIDIEGSEYEVFKDGVDDWIDRVGMLAIEVHDRFRPGCTEAIRRALQPYGFIESNWAEYLLFTRDYLPASARNG</sequence>
<comment type="caution">
    <text evidence="2">The sequence shown here is derived from an EMBL/GenBank/DDBJ whole genome shotgun (WGS) entry which is preliminary data.</text>
</comment>
<dbReference type="AlphaFoldDB" id="A0A177NK30"/>
<dbReference type="Gene3D" id="3.40.50.150">
    <property type="entry name" value="Vaccinia Virus protein VP39"/>
    <property type="match status" value="1"/>
</dbReference>
<dbReference type="PANTHER" id="PTHR34203:SF15">
    <property type="entry name" value="SLL1173 PROTEIN"/>
    <property type="match status" value="1"/>
</dbReference>
<gene>
    <name evidence="2" type="ORF">A1355_05865</name>
</gene>
<dbReference type="InterPro" id="IPR029063">
    <property type="entry name" value="SAM-dependent_MTases_sf"/>
</dbReference>
<feature type="domain" description="Methyltransferase FkbM" evidence="1">
    <location>
        <begin position="89"/>
        <end position="243"/>
    </location>
</feature>
<reference evidence="3" key="1">
    <citation type="submission" date="2016-03" db="EMBL/GenBank/DDBJ databases">
        <authorList>
            <person name="Heylen K."/>
            <person name="De Vos P."/>
            <person name="Vekeman B."/>
        </authorList>
    </citation>
    <scope>NUCLEOTIDE SEQUENCE [LARGE SCALE GENOMIC DNA]</scope>
    <source>
        <strain evidence="3">R-45383</strain>
    </source>
</reference>
<accession>A0A177NK30</accession>
<organism evidence="2 3">
    <name type="scientific">Methylomonas koyamae</name>
    <dbReference type="NCBI Taxonomy" id="702114"/>
    <lineage>
        <taxon>Bacteria</taxon>
        <taxon>Pseudomonadati</taxon>
        <taxon>Pseudomonadota</taxon>
        <taxon>Gammaproteobacteria</taxon>
        <taxon>Methylococcales</taxon>
        <taxon>Methylococcaceae</taxon>
        <taxon>Methylomonas</taxon>
    </lineage>
</organism>
<dbReference type="Proteomes" id="UP000077628">
    <property type="component" value="Unassembled WGS sequence"/>
</dbReference>
<dbReference type="Pfam" id="PF05050">
    <property type="entry name" value="Methyltransf_21"/>
    <property type="match status" value="1"/>
</dbReference>
<evidence type="ECO:0000259" key="1">
    <source>
        <dbReference type="Pfam" id="PF05050"/>
    </source>
</evidence>
<name>A0A177NK30_9GAMM</name>